<gene>
    <name evidence="3" type="ORF">C0J50_11724</name>
</gene>
<dbReference type="Proteomes" id="UP001205998">
    <property type="component" value="Unassembled WGS sequence"/>
</dbReference>
<dbReference type="AlphaFoldDB" id="A0AAD5FF53"/>
<evidence type="ECO:0000256" key="1">
    <source>
        <dbReference type="ARBA" id="ARBA00022574"/>
    </source>
</evidence>
<protein>
    <submittedName>
        <fullName evidence="3">Guanine nucleotide-binding protein subunit beta-like protein 1</fullName>
    </submittedName>
</protein>
<keyword evidence="1" id="KW-0853">WD repeat</keyword>
<dbReference type="SUPFAM" id="SSF50978">
    <property type="entry name" value="WD40 repeat-like"/>
    <property type="match status" value="1"/>
</dbReference>
<accession>A0AAD5FF53</accession>
<name>A0AAD5FF53_SILAS</name>
<keyword evidence="2" id="KW-0677">Repeat</keyword>
<comment type="caution">
    <text evidence="3">The sequence shown here is derived from an EMBL/GenBank/DDBJ whole genome shotgun (WGS) entry which is preliminary data.</text>
</comment>
<dbReference type="PANTHER" id="PTHR19854">
    <property type="entry name" value="TRANSDUCIN BETA-LIKE 3"/>
    <property type="match status" value="1"/>
</dbReference>
<reference evidence="3" key="1">
    <citation type="submission" date="2018-07" db="EMBL/GenBank/DDBJ databases">
        <title>Comparative genomics of catfishes provides insights into carnivory and benthic adaptation.</title>
        <authorList>
            <person name="Zhang Y."/>
            <person name="Wang D."/>
            <person name="Peng Z."/>
            <person name="Zheng S."/>
            <person name="Shao F."/>
            <person name="Tao W."/>
        </authorList>
    </citation>
    <scope>NUCLEOTIDE SEQUENCE</scope>
    <source>
        <strain evidence="3">Chongqing</strain>
    </source>
</reference>
<dbReference type="PANTHER" id="PTHR19854:SF1">
    <property type="entry name" value="GUANINE NUCLEOTIDE-BINDING PROTEIN SUBUNIT BETA-LIKE PROTEIN 1"/>
    <property type="match status" value="1"/>
</dbReference>
<evidence type="ECO:0000313" key="3">
    <source>
        <dbReference type="EMBL" id="KAI5613364.1"/>
    </source>
</evidence>
<dbReference type="InterPro" id="IPR001680">
    <property type="entry name" value="WD40_rpt"/>
</dbReference>
<dbReference type="InterPro" id="IPR036322">
    <property type="entry name" value="WD40_repeat_dom_sf"/>
</dbReference>
<sequence length="460" mass="50155">MARLDDVTGGNSVSGSDSGKARGFLFHPADWTITLRSGLRIYEWSRMPGSAASSSPSIPVSLHPGSERGKECARDLLKLHLRGGGSDLILIRMARAPPDPVFTLRGSAASVNTLHFHCAEPGLPLLYSGSGKGLVHVWNLNTRRAESVLDGHAGASVIWVSTVRSTNTFLSHGRDMKVCVWDLHEGRKTVVQSLYTGSVGFCQCFLLEADGSKTLLALPGENMAEIKVTELANQTLTCSLIPDDNHGMLMCIKMWQSDTGPLLCAGYEDGSLLLWDVSYRRPLSSLKVHPEPVMCLDFDVGKQKGISGSSDKSLCSWTLDGQQNLQIQDSVPLTNPGVSHLSIRGDEPALHSANTLAPEVTQVIPLLSSHFSKSPLAVKDKLRIVSELQSDSPWGCFRVRQVEKMSTLHDPSALSALNLFLHQTRLNRMIMRSSGAVVVLGVFNCVPLDYIRHKVSWRDV</sequence>
<keyword evidence="4" id="KW-1185">Reference proteome</keyword>
<organism evidence="3 4">
    <name type="scientific">Silurus asotus</name>
    <name type="common">Amur catfish</name>
    <name type="synonym">Parasilurus asotus</name>
    <dbReference type="NCBI Taxonomy" id="30991"/>
    <lineage>
        <taxon>Eukaryota</taxon>
        <taxon>Metazoa</taxon>
        <taxon>Chordata</taxon>
        <taxon>Craniata</taxon>
        <taxon>Vertebrata</taxon>
        <taxon>Euteleostomi</taxon>
        <taxon>Actinopterygii</taxon>
        <taxon>Neopterygii</taxon>
        <taxon>Teleostei</taxon>
        <taxon>Ostariophysi</taxon>
        <taxon>Siluriformes</taxon>
        <taxon>Siluridae</taxon>
        <taxon>Silurus</taxon>
    </lineage>
</organism>
<evidence type="ECO:0000256" key="2">
    <source>
        <dbReference type="ARBA" id="ARBA00022737"/>
    </source>
</evidence>
<dbReference type="InterPro" id="IPR015943">
    <property type="entry name" value="WD40/YVTN_repeat-like_dom_sf"/>
</dbReference>
<dbReference type="Pfam" id="PF00400">
    <property type="entry name" value="WD40"/>
    <property type="match status" value="2"/>
</dbReference>
<evidence type="ECO:0000313" key="4">
    <source>
        <dbReference type="Proteomes" id="UP001205998"/>
    </source>
</evidence>
<proteinExistence type="predicted"/>
<dbReference type="EMBL" id="MU563244">
    <property type="protein sequence ID" value="KAI5613364.1"/>
    <property type="molecule type" value="Genomic_DNA"/>
</dbReference>
<dbReference type="Gene3D" id="2.130.10.10">
    <property type="entry name" value="YVTN repeat-like/Quinoprotein amine dehydrogenase"/>
    <property type="match status" value="2"/>
</dbReference>
<dbReference type="SMART" id="SM00320">
    <property type="entry name" value="WD40"/>
    <property type="match status" value="4"/>
</dbReference>